<evidence type="ECO:0000313" key="4">
    <source>
        <dbReference type="Proteomes" id="UP000244893"/>
    </source>
</evidence>
<feature type="compositionally biased region" description="Polar residues" evidence="1">
    <location>
        <begin position="97"/>
        <end position="106"/>
    </location>
</feature>
<feature type="region of interest" description="Disordered" evidence="1">
    <location>
        <begin position="66"/>
        <end position="106"/>
    </location>
</feature>
<sequence>MIDTTAKRIPFPAAATVPTNGEPEVEQPVTVTAVDTVPLWAIIVSALVALASIVVLLVALLRRRTAERGQRDNGGDGPTTDPDEPTEPAASAPETELISQSEAERV</sequence>
<feature type="transmembrane region" description="Helical" evidence="2">
    <location>
        <begin position="39"/>
        <end position="61"/>
    </location>
</feature>
<evidence type="ECO:0000313" key="3">
    <source>
        <dbReference type="EMBL" id="PVZ93863.1"/>
    </source>
</evidence>
<comment type="caution">
    <text evidence="3">The sequence shown here is derived from an EMBL/GenBank/DDBJ whole genome shotgun (WGS) entry which is preliminary data.</text>
</comment>
<evidence type="ECO:0000256" key="2">
    <source>
        <dbReference type="SAM" id="Phobius"/>
    </source>
</evidence>
<keyword evidence="2" id="KW-0472">Membrane</keyword>
<dbReference type="AlphaFoldDB" id="A0A2V1HMM1"/>
<keyword evidence="4" id="KW-1185">Reference proteome</keyword>
<keyword evidence="2" id="KW-1133">Transmembrane helix</keyword>
<protein>
    <submittedName>
        <fullName evidence="3">Uncharacterized protein</fullName>
    </submittedName>
</protein>
<dbReference type="RefSeq" id="WP_116756377.1">
    <property type="nucleotide sequence ID" value="NZ_JBHUEX010000001.1"/>
</dbReference>
<dbReference type="EMBL" id="QEOP01000002">
    <property type="protein sequence ID" value="PVZ93863.1"/>
    <property type="molecule type" value="Genomic_DNA"/>
</dbReference>
<proteinExistence type="predicted"/>
<name>A0A2V1HMM1_9MICO</name>
<evidence type="ECO:0000256" key="1">
    <source>
        <dbReference type="SAM" id="MobiDB-lite"/>
    </source>
</evidence>
<accession>A0A2V1HMM1</accession>
<organism evidence="3 4">
    <name type="scientific">Amnibacterium flavum</name>
    <dbReference type="NCBI Taxonomy" id="2173173"/>
    <lineage>
        <taxon>Bacteria</taxon>
        <taxon>Bacillati</taxon>
        <taxon>Actinomycetota</taxon>
        <taxon>Actinomycetes</taxon>
        <taxon>Micrococcales</taxon>
        <taxon>Microbacteriaceae</taxon>
        <taxon>Amnibacterium</taxon>
    </lineage>
</organism>
<keyword evidence="2" id="KW-0812">Transmembrane</keyword>
<gene>
    <name evidence="3" type="ORF">DDQ50_08770</name>
</gene>
<feature type="region of interest" description="Disordered" evidence="1">
    <location>
        <begin position="1"/>
        <end position="25"/>
    </location>
</feature>
<dbReference type="Proteomes" id="UP000244893">
    <property type="component" value="Unassembled WGS sequence"/>
</dbReference>
<reference evidence="3 4" key="1">
    <citation type="submission" date="2018-05" db="EMBL/GenBank/DDBJ databases">
        <title>Amnibacterium sp. M8JJ-5, whole genome shotgun sequence.</title>
        <authorList>
            <person name="Tuo L."/>
        </authorList>
    </citation>
    <scope>NUCLEOTIDE SEQUENCE [LARGE SCALE GENOMIC DNA]</scope>
    <source>
        <strain evidence="3 4">M8JJ-5</strain>
    </source>
</reference>